<name>A0A3E5EJS4_BACUN</name>
<evidence type="ECO:0000313" key="2">
    <source>
        <dbReference type="EMBL" id="RGN89211.1"/>
    </source>
</evidence>
<proteinExistence type="predicted"/>
<sequence length="150" mass="16472">MKKLVLIAISSLLSITAHSQFVTYENVPRPNVSIPKSNFNFEFKRPATPSVSVVNSDIVTTEALCVQTEGESFTIGTKVIVRTLSNGATTLGLIGIKQGQKWNSIDEINLLSISQLLARAKTKEEKDYLLMLSDFSYMAALGESSLLLFK</sequence>
<dbReference type="EMBL" id="QSVA01000027">
    <property type="protein sequence ID" value="RGN89211.1"/>
    <property type="molecule type" value="Genomic_DNA"/>
</dbReference>
<evidence type="ECO:0000256" key="1">
    <source>
        <dbReference type="SAM" id="SignalP"/>
    </source>
</evidence>
<feature type="signal peptide" evidence="1">
    <location>
        <begin position="1"/>
        <end position="19"/>
    </location>
</feature>
<dbReference type="Proteomes" id="UP000260759">
    <property type="component" value="Unassembled WGS sequence"/>
</dbReference>
<organism evidence="2 3">
    <name type="scientific">Bacteroides uniformis</name>
    <dbReference type="NCBI Taxonomy" id="820"/>
    <lineage>
        <taxon>Bacteria</taxon>
        <taxon>Pseudomonadati</taxon>
        <taxon>Bacteroidota</taxon>
        <taxon>Bacteroidia</taxon>
        <taxon>Bacteroidales</taxon>
        <taxon>Bacteroidaceae</taxon>
        <taxon>Bacteroides</taxon>
    </lineage>
</organism>
<feature type="chain" id="PRO_5017569499" evidence="1">
    <location>
        <begin position="20"/>
        <end position="150"/>
    </location>
</feature>
<protein>
    <submittedName>
        <fullName evidence="2">Uncharacterized protein</fullName>
    </submittedName>
</protein>
<gene>
    <name evidence="2" type="ORF">DXB37_19735</name>
</gene>
<dbReference type="RefSeq" id="WP_117601544.1">
    <property type="nucleotide sequence ID" value="NZ_JAQNRR010000014.1"/>
</dbReference>
<keyword evidence="1" id="KW-0732">Signal</keyword>
<accession>A0A3E5EJS4</accession>
<reference evidence="2 3" key="1">
    <citation type="submission" date="2018-08" db="EMBL/GenBank/DDBJ databases">
        <title>A genome reference for cultivated species of the human gut microbiota.</title>
        <authorList>
            <person name="Zou Y."/>
            <person name="Xue W."/>
            <person name="Luo G."/>
        </authorList>
    </citation>
    <scope>NUCLEOTIDE SEQUENCE [LARGE SCALE GENOMIC DNA]</scope>
    <source>
        <strain evidence="2 3">OM03-4</strain>
    </source>
</reference>
<evidence type="ECO:0000313" key="3">
    <source>
        <dbReference type="Proteomes" id="UP000260759"/>
    </source>
</evidence>
<comment type="caution">
    <text evidence="2">The sequence shown here is derived from an EMBL/GenBank/DDBJ whole genome shotgun (WGS) entry which is preliminary data.</text>
</comment>
<dbReference type="AlphaFoldDB" id="A0A3E5EJS4"/>